<dbReference type="GO" id="GO:0005085">
    <property type="term" value="F:guanyl-nucleotide exchange factor activity"/>
    <property type="evidence" value="ECO:0007669"/>
    <property type="project" value="InterPro"/>
</dbReference>
<dbReference type="InterPro" id="IPR035899">
    <property type="entry name" value="DBL_dom_sf"/>
</dbReference>
<dbReference type="AlphaFoldDB" id="A0AAD5XWI4"/>
<dbReference type="GO" id="GO:0005737">
    <property type="term" value="C:cytoplasm"/>
    <property type="evidence" value="ECO:0007669"/>
    <property type="project" value="TreeGrafter"/>
</dbReference>
<evidence type="ECO:0000313" key="3">
    <source>
        <dbReference type="Proteomes" id="UP001211065"/>
    </source>
</evidence>
<gene>
    <name evidence="2" type="ORF">HK099_002597</name>
</gene>
<sequence length="316" mass="37238">MASSENPSIDENLTEKPESNLILLVNRDSKYENDDNYDAMRSDLEDISVNIDNGREEENELFSKEMEEQTKKRNLVLMEIWNSEVQYYKGLIILEEAFMKPLKNCLNTPQEIINSKTLKVIFSNLEPILSLTGELLVDLNNRLFYCKEKTFSKNLDVLESKIFVQFEEFLNNIKKSESKEEIKLGDIFCNMAPFFKIYSTYSMNFNKAIQTVSFEIEHNINFKNFIQDQILQEKDILKDLSFQSYLILPVQRITRYKMLLEDLLNKTTKKQEDFSLLSRSFGIASEMALFVNESIRQNEMFLKMFDIQRNLNNLNE</sequence>
<reference evidence="2" key="1">
    <citation type="submission" date="2020-05" db="EMBL/GenBank/DDBJ databases">
        <title>Phylogenomic resolution of chytrid fungi.</title>
        <authorList>
            <person name="Stajich J.E."/>
            <person name="Amses K."/>
            <person name="Simmons R."/>
            <person name="Seto K."/>
            <person name="Myers J."/>
            <person name="Bonds A."/>
            <person name="Quandt C.A."/>
            <person name="Barry K."/>
            <person name="Liu P."/>
            <person name="Grigoriev I."/>
            <person name="Longcore J.E."/>
            <person name="James T.Y."/>
        </authorList>
    </citation>
    <scope>NUCLEOTIDE SEQUENCE</scope>
    <source>
        <strain evidence="2">JEL0476</strain>
    </source>
</reference>
<accession>A0AAD5XWI4</accession>
<evidence type="ECO:0000313" key="2">
    <source>
        <dbReference type="EMBL" id="KAJ3200586.1"/>
    </source>
</evidence>
<dbReference type="InterPro" id="IPR000219">
    <property type="entry name" value="DH_dom"/>
</dbReference>
<dbReference type="Pfam" id="PF00621">
    <property type="entry name" value="RhoGEF"/>
    <property type="match status" value="1"/>
</dbReference>
<feature type="domain" description="DH" evidence="1">
    <location>
        <begin position="72"/>
        <end position="294"/>
    </location>
</feature>
<dbReference type="EMBL" id="JADGJW010001874">
    <property type="protein sequence ID" value="KAJ3200586.1"/>
    <property type="molecule type" value="Genomic_DNA"/>
</dbReference>
<dbReference type="InterPro" id="IPR051092">
    <property type="entry name" value="FYVE_RhoGEF_PH"/>
</dbReference>
<organism evidence="2 3">
    <name type="scientific">Clydaea vesicula</name>
    <dbReference type="NCBI Taxonomy" id="447962"/>
    <lineage>
        <taxon>Eukaryota</taxon>
        <taxon>Fungi</taxon>
        <taxon>Fungi incertae sedis</taxon>
        <taxon>Chytridiomycota</taxon>
        <taxon>Chytridiomycota incertae sedis</taxon>
        <taxon>Chytridiomycetes</taxon>
        <taxon>Lobulomycetales</taxon>
        <taxon>Lobulomycetaceae</taxon>
        <taxon>Clydaea</taxon>
    </lineage>
</organism>
<dbReference type="SMART" id="SM00325">
    <property type="entry name" value="RhoGEF"/>
    <property type="match status" value="1"/>
</dbReference>
<dbReference type="SUPFAM" id="SSF48065">
    <property type="entry name" value="DBL homology domain (DH-domain)"/>
    <property type="match status" value="1"/>
</dbReference>
<proteinExistence type="predicted"/>
<dbReference type="Gene3D" id="1.20.900.10">
    <property type="entry name" value="Dbl homology (DH) domain"/>
    <property type="match status" value="1"/>
</dbReference>
<dbReference type="PROSITE" id="PS50010">
    <property type="entry name" value="DH_2"/>
    <property type="match status" value="1"/>
</dbReference>
<dbReference type="PANTHER" id="PTHR12673:SF159">
    <property type="entry name" value="LD03170P"/>
    <property type="match status" value="1"/>
</dbReference>
<comment type="caution">
    <text evidence="2">The sequence shown here is derived from an EMBL/GenBank/DDBJ whole genome shotgun (WGS) entry which is preliminary data.</text>
</comment>
<protein>
    <recommendedName>
        <fullName evidence="1">DH domain-containing protein</fullName>
    </recommendedName>
</protein>
<keyword evidence="3" id="KW-1185">Reference proteome</keyword>
<dbReference type="PANTHER" id="PTHR12673">
    <property type="entry name" value="FACIOGENITAL DYSPLASIA PROTEIN"/>
    <property type="match status" value="1"/>
</dbReference>
<feature type="non-terminal residue" evidence="2">
    <location>
        <position position="316"/>
    </location>
</feature>
<evidence type="ECO:0000259" key="1">
    <source>
        <dbReference type="PROSITE" id="PS50010"/>
    </source>
</evidence>
<dbReference type="Proteomes" id="UP001211065">
    <property type="component" value="Unassembled WGS sequence"/>
</dbReference>
<name>A0AAD5XWI4_9FUNG</name>